<feature type="transmembrane region" description="Helical" evidence="12">
    <location>
        <begin position="29"/>
        <end position="53"/>
    </location>
</feature>
<dbReference type="SMART" id="SM00239">
    <property type="entry name" value="C2"/>
    <property type="match status" value="3"/>
</dbReference>
<sequence>MDETDKEAKKYPEGNIYLNGAKKLMVSSIVYFIGYMNWSITWIIIPVIISMFSEERKRRNLMRRNLMREAALRSEQDVLLECVGDLPAWVYFPDIERAEWVNKIIKQLWPNVNHYVRDLITNTLEKKLKGNLEKYSLKGFTFQRIILGSVPFRIGGVIVYDNVSRDEVVMDLDISYAGDCDIKFRLRGMNGGIKNFQLYGRLRIVLKPLIKTFPLAGGLQAFFLNCPVIDFDLDGIIGILEIPGINDLLKKSVIDTVSSLMVLPNKFPIKLCKDVSSVDLKTPSPAGVLRVHVIEAKDLVKKDISFTGKGKSDPYTILEVGDQAYRTETIDCTVNPKWDFWCEFVILEFSGQQLNLHVWDQDTTEDETLGNISLDVANLIKAGQSDLVGIVKWLGLDDIKHGQIHVRCTWLSLSTDYSDLQMAVYETQHLQLTYMSTALLVIYIDSAISLPQVKTTLKPDPYVHIQIGKQIKTTKTIMRTVNPVWEEGFIFLVSNPDSDALELRVTDAKSENELCSLCYNISNLSNKERLEIVQQPFTLTKGSLESKIVWSLHLRILKNENIEEYLEEFLMERRQSSSSTNSIGLLENLNGNVALSNNLKQEEYSESGSKSSTISSMTSNSSRLIRRSKSRSTEEPLVVGQVSLSMRYSVQRQRLIVIIHSLSNIMFKGQEKNLYVKVYLLPERSKDTKRKTCVINSSNPIFDERFEYLVSQGELTAKKLEISVIEERMMKNYIVGEVIIDLDKLDMFKTHTDWFDLGPHLKKD</sequence>
<keyword evidence="3 12" id="KW-0812">Transmembrane</keyword>
<gene>
    <name evidence="15" type="ORF">NQ315_004758</name>
</gene>
<evidence type="ECO:0000313" key="16">
    <source>
        <dbReference type="Proteomes" id="UP001159042"/>
    </source>
</evidence>
<keyword evidence="2" id="KW-0813">Transport</keyword>
<organism evidence="15 16">
    <name type="scientific">Exocentrus adspersus</name>
    <dbReference type="NCBI Taxonomy" id="1586481"/>
    <lineage>
        <taxon>Eukaryota</taxon>
        <taxon>Metazoa</taxon>
        <taxon>Ecdysozoa</taxon>
        <taxon>Arthropoda</taxon>
        <taxon>Hexapoda</taxon>
        <taxon>Insecta</taxon>
        <taxon>Pterygota</taxon>
        <taxon>Neoptera</taxon>
        <taxon>Endopterygota</taxon>
        <taxon>Coleoptera</taxon>
        <taxon>Polyphaga</taxon>
        <taxon>Cucujiformia</taxon>
        <taxon>Chrysomeloidea</taxon>
        <taxon>Cerambycidae</taxon>
        <taxon>Lamiinae</taxon>
        <taxon>Acanthocinini</taxon>
        <taxon>Exocentrus</taxon>
    </lineage>
</organism>
<keyword evidence="4" id="KW-0479">Metal-binding</keyword>
<dbReference type="Gene3D" id="2.60.40.150">
    <property type="entry name" value="C2 domain"/>
    <property type="match status" value="3"/>
</dbReference>
<evidence type="ECO:0000256" key="1">
    <source>
        <dbReference type="ARBA" id="ARBA00004370"/>
    </source>
</evidence>
<dbReference type="FunFam" id="2.60.40.150:FF:000155">
    <property type="entry name" value="extended synaptotagmin-2 isoform X1"/>
    <property type="match status" value="1"/>
</dbReference>
<keyword evidence="5" id="KW-0677">Repeat</keyword>
<evidence type="ECO:0000256" key="6">
    <source>
        <dbReference type="ARBA" id="ARBA00022837"/>
    </source>
</evidence>
<dbReference type="GO" id="GO:0006869">
    <property type="term" value="P:lipid transport"/>
    <property type="evidence" value="ECO:0007669"/>
    <property type="project" value="UniProtKB-KW"/>
</dbReference>
<dbReference type="InterPro" id="IPR051634">
    <property type="entry name" value="Extended_Synaptotagmin"/>
</dbReference>
<dbReference type="PROSITE" id="PS50004">
    <property type="entry name" value="C2"/>
    <property type="match status" value="3"/>
</dbReference>
<proteinExistence type="predicted"/>
<keyword evidence="16" id="KW-1185">Reference proteome</keyword>
<dbReference type="CDD" id="cd21670">
    <property type="entry name" value="SMP_ESyt"/>
    <property type="match status" value="1"/>
</dbReference>
<evidence type="ECO:0000313" key="15">
    <source>
        <dbReference type="EMBL" id="KAJ8920619.1"/>
    </source>
</evidence>
<feature type="domain" description="C2" evidence="13">
    <location>
        <begin position="638"/>
        <end position="755"/>
    </location>
</feature>
<dbReference type="EMBL" id="JANEYG010000013">
    <property type="protein sequence ID" value="KAJ8920619.1"/>
    <property type="molecule type" value="Genomic_DNA"/>
</dbReference>
<evidence type="ECO:0000256" key="4">
    <source>
        <dbReference type="ARBA" id="ARBA00022723"/>
    </source>
</evidence>
<dbReference type="Pfam" id="PF00168">
    <property type="entry name" value="C2"/>
    <property type="match status" value="3"/>
</dbReference>
<dbReference type="GO" id="GO:0005789">
    <property type="term" value="C:endoplasmic reticulum membrane"/>
    <property type="evidence" value="ECO:0007669"/>
    <property type="project" value="TreeGrafter"/>
</dbReference>
<dbReference type="SUPFAM" id="SSF49562">
    <property type="entry name" value="C2 domain (Calcium/lipid-binding domain, CaLB)"/>
    <property type="match status" value="3"/>
</dbReference>
<dbReference type="InterPro" id="IPR035892">
    <property type="entry name" value="C2_domain_sf"/>
</dbReference>
<reference evidence="15 16" key="1">
    <citation type="journal article" date="2023" name="Insect Mol. Biol.">
        <title>Genome sequencing provides insights into the evolution of gene families encoding plant cell wall-degrading enzymes in longhorned beetles.</title>
        <authorList>
            <person name="Shin N.R."/>
            <person name="Okamura Y."/>
            <person name="Kirsch R."/>
            <person name="Pauchet Y."/>
        </authorList>
    </citation>
    <scope>NUCLEOTIDE SEQUENCE [LARGE SCALE GENOMIC DNA]</scope>
    <source>
        <strain evidence="15">EAD_L_NR</strain>
    </source>
</reference>
<evidence type="ECO:0000256" key="10">
    <source>
        <dbReference type="ARBA" id="ARBA00023136"/>
    </source>
</evidence>
<feature type="domain" description="C2" evidence="13">
    <location>
        <begin position="270"/>
        <end position="389"/>
    </location>
</feature>
<accession>A0AAV8W260</accession>
<dbReference type="PANTHER" id="PTHR45761:SF1">
    <property type="entry name" value="EXTENDED SYNAPTOTAGMIN-LIKE PROTEIN 2, ISOFORM C"/>
    <property type="match status" value="1"/>
</dbReference>
<keyword evidence="7 12" id="KW-1133">Transmembrane helix</keyword>
<evidence type="ECO:0000256" key="5">
    <source>
        <dbReference type="ARBA" id="ARBA00022737"/>
    </source>
</evidence>
<keyword evidence="6" id="KW-0106">Calcium</keyword>
<dbReference type="Pfam" id="PF17047">
    <property type="entry name" value="SMP_LBD"/>
    <property type="match status" value="1"/>
</dbReference>
<dbReference type="InterPro" id="IPR037749">
    <property type="entry name" value="Ext_Synaptotagmin_C2B"/>
</dbReference>
<feature type="domain" description="C2" evidence="13">
    <location>
        <begin position="416"/>
        <end position="534"/>
    </location>
</feature>
<dbReference type="Proteomes" id="UP001159042">
    <property type="component" value="Unassembled WGS sequence"/>
</dbReference>
<evidence type="ECO:0000256" key="12">
    <source>
        <dbReference type="SAM" id="Phobius"/>
    </source>
</evidence>
<dbReference type="AlphaFoldDB" id="A0AAV8W260"/>
<evidence type="ECO:0000256" key="7">
    <source>
        <dbReference type="ARBA" id="ARBA00022989"/>
    </source>
</evidence>
<keyword evidence="10 12" id="KW-0472">Membrane</keyword>
<keyword evidence="9" id="KW-0446">Lipid-binding</keyword>
<comment type="caution">
    <text evidence="15">The sequence shown here is derived from an EMBL/GenBank/DDBJ whole genome shotgun (WGS) entry which is preliminary data.</text>
</comment>
<comment type="subcellular location">
    <subcellularLocation>
        <location evidence="1">Membrane</location>
    </subcellularLocation>
</comment>
<dbReference type="GO" id="GO:0008429">
    <property type="term" value="F:phosphatidylethanolamine binding"/>
    <property type="evidence" value="ECO:0007669"/>
    <property type="project" value="TreeGrafter"/>
</dbReference>
<evidence type="ECO:0000259" key="13">
    <source>
        <dbReference type="PROSITE" id="PS50004"/>
    </source>
</evidence>
<evidence type="ECO:0000256" key="8">
    <source>
        <dbReference type="ARBA" id="ARBA00023055"/>
    </source>
</evidence>
<evidence type="ECO:0000259" key="14">
    <source>
        <dbReference type="PROSITE" id="PS51847"/>
    </source>
</evidence>
<evidence type="ECO:0000256" key="11">
    <source>
        <dbReference type="SAM" id="MobiDB-lite"/>
    </source>
</evidence>
<feature type="compositionally biased region" description="Low complexity" evidence="11">
    <location>
        <begin position="606"/>
        <end position="623"/>
    </location>
</feature>
<dbReference type="GO" id="GO:0005544">
    <property type="term" value="F:calcium-dependent phospholipid binding"/>
    <property type="evidence" value="ECO:0007669"/>
    <property type="project" value="TreeGrafter"/>
</dbReference>
<feature type="domain" description="SMP-LTD" evidence="14">
    <location>
        <begin position="94"/>
        <end position="272"/>
    </location>
</feature>
<dbReference type="GO" id="GO:0005509">
    <property type="term" value="F:calcium ion binding"/>
    <property type="evidence" value="ECO:0007669"/>
    <property type="project" value="TreeGrafter"/>
</dbReference>
<dbReference type="InterPro" id="IPR000008">
    <property type="entry name" value="C2_dom"/>
</dbReference>
<name>A0AAV8W260_9CUCU</name>
<dbReference type="GO" id="GO:0035091">
    <property type="term" value="F:phosphatidylinositol binding"/>
    <property type="evidence" value="ECO:0007669"/>
    <property type="project" value="TreeGrafter"/>
</dbReference>
<protein>
    <submittedName>
        <fullName evidence="15">Uncharacterized protein</fullName>
    </submittedName>
</protein>
<dbReference type="GO" id="GO:0061817">
    <property type="term" value="P:endoplasmic reticulum-plasma membrane tethering"/>
    <property type="evidence" value="ECO:0007669"/>
    <property type="project" value="InterPro"/>
</dbReference>
<dbReference type="InterPro" id="IPR039010">
    <property type="entry name" value="Synaptotagmin_SMP"/>
</dbReference>
<dbReference type="InterPro" id="IPR031468">
    <property type="entry name" value="SMP_LBD"/>
</dbReference>
<dbReference type="GO" id="GO:0031210">
    <property type="term" value="F:phosphatidylcholine binding"/>
    <property type="evidence" value="ECO:0007669"/>
    <property type="project" value="TreeGrafter"/>
</dbReference>
<keyword evidence="8" id="KW-0445">Lipid transport</keyword>
<evidence type="ECO:0000256" key="2">
    <source>
        <dbReference type="ARBA" id="ARBA00022448"/>
    </source>
</evidence>
<dbReference type="CDD" id="cd04050">
    <property type="entry name" value="C2B_Synaptotagmin-like"/>
    <property type="match status" value="1"/>
</dbReference>
<evidence type="ECO:0000256" key="3">
    <source>
        <dbReference type="ARBA" id="ARBA00022692"/>
    </source>
</evidence>
<dbReference type="PANTHER" id="PTHR45761">
    <property type="entry name" value="EXTENDED SYNAPTOTAGMIN-LIKE PROTEIN 2, ISOFORM C"/>
    <property type="match status" value="1"/>
</dbReference>
<dbReference type="PROSITE" id="PS51847">
    <property type="entry name" value="SMP"/>
    <property type="match status" value="1"/>
</dbReference>
<evidence type="ECO:0000256" key="9">
    <source>
        <dbReference type="ARBA" id="ARBA00023121"/>
    </source>
</evidence>
<feature type="region of interest" description="Disordered" evidence="11">
    <location>
        <begin position="601"/>
        <end position="629"/>
    </location>
</feature>